<dbReference type="OrthoDB" id="595384at2759"/>
<name>A0A811MIC0_9POAL</name>
<keyword evidence="3 5" id="KW-0697">Rotamase</keyword>
<evidence type="ECO:0000259" key="7">
    <source>
        <dbReference type="PROSITE" id="PS50059"/>
    </source>
</evidence>
<evidence type="ECO:0000256" key="5">
    <source>
        <dbReference type="PROSITE-ProRule" id="PRU00277"/>
    </source>
</evidence>
<dbReference type="AlphaFoldDB" id="A0A811MIC0"/>
<dbReference type="InterPro" id="IPR046357">
    <property type="entry name" value="PPIase_dom_sf"/>
</dbReference>
<sequence>MTFWGVEVKPGEPYIHQPSPGRRFRITQALLGSYADVGWSILECNVGNMNPVRICALNPTNHIWDLEIEYEERESVFLSVSGSSSIHLLGRIYNHSASDDQAHTSNKLASKTETPACLKRKHQGNEANGNKEPSLKEPNVTKADGKNDASSKEPLISEAGGKNVASPKQPIVGEDDYSDDHLPICVAYEKRMATRKESSVVHTVPIQDHEIAQDIVTKADDKNDASPEEPIISEASGKNAASAKQPVVGEDDDNDDHLPVLVAHKKRMATTKRKYKSPGMGTLLSDNNNDHKIMDSNVMHIMPTQDHEVTQDNISQFVGATGQSTSATNQHNWVSVEEFYKGDGKSTASNGSKVTVEYVGKLLDGQIVDPMAIRKFKLGAGEVIPGWDAGISGMRVGSKRKVTIPPALGHGNRAVGMIQANSWLVYEFELKKVRRTKKASQVSKNPS</sequence>
<dbReference type="SUPFAM" id="SSF54534">
    <property type="entry name" value="FKBP-like"/>
    <property type="match status" value="1"/>
</dbReference>
<dbReference type="Pfam" id="PF00254">
    <property type="entry name" value="FKBP_C"/>
    <property type="match status" value="1"/>
</dbReference>
<evidence type="ECO:0000256" key="6">
    <source>
        <dbReference type="SAM" id="MobiDB-lite"/>
    </source>
</evidence>
<evidence type="ECO:0000313" key="8">
    <source>
        <dbReference type="EMBL" id="CAD6205049.1"/>
    </source>
</evidence>
<gene>
    <name evidence="8" type="ORF">NCGR_LOCUS2894</name>
</gene>
<dbReference type="Proteomes" id="UP000604825">
    <property type="component" value="Unassembled WGS sequence"/>
</dbReference>
<dbReference type="PROSITE" id="PS50059">
    <property type="entry name" value="FKBP_PPIASE"/>
    <property type="match status" value="1"/>
</dbReference>
<feature type="region of interest" description="Disordered" evidence="6">
    <location>
        <begin position="219"/>
        <end position="288"/>
    </location>
</feature>
<keyword evidence="4 5" id="KW-0413">Isomerase</keyword>
<dbReference type="Pfam" id="PF17800">
    <property type="entry name" value="NPL"/>
    <property type="match status" value="1"/>
</dbReference>
<reference evidence="8" key="1">
    <citation type="submission" date="2020-10" db="EMBL/GenBank/DDBJ databases">
        <authorList>
            <person name="Han B."/>
            <person name="Lu T."/>
            <person name="Zhao Q."/>
            <person name="Huang X."/>
            <person name="Zhao Y."/>
        </authorList>
    </citation>
    <scope>NUCLEOTIDE SEQUENCE</scope>
</reference>
<feature type="compositionally biased region" description="Basic residues" evidence="6">
    <location>
        <begin position="263"/>
        <end position="276"/>
    </location>
</feature>
<comment type="catalytic activity">
    <reaction evidence="1 5">
        <text>[protein]-peptidylproline (omega=180) = [protein]-peptidylproline (omega=0)</text>
        <dbReference type="Rhea" id="RHEA:16237"/>
        <dbReference type="Rhea" id="RHEA-COMP:10747"/>
        <dbReference type="Rhea" id="RHEA-COMP:10748"/>
        <dbReference type="ChEBI" id="CHEBI:83833"/>
        <dbReference type="ChEBI" id="CHEBI:83834"/>
        <dbReference type="EC" id="5.2.1.8"/>
    </reaction>
</comment>
<dbReference type="EMBL" id="CAJGYO010000001">
    <property type="protein sequence ID" value="CAD6205049.1"/>
    <property type="molecule type" value="Genomic_DNA"/>
</dbReference>
<feature type="region of interest" description="Disordered" evidence="6">
    <location>
        <begin position="99"/>
        <end position="177"/>
    </location>
</feature>
<keyword evidence="9" id="KW-1185">Reference proteome</keyword>
<evidence type="ECO:0000256" key="2">
    <source>
        <dbReference type="ARBA" id="ARBA00013194"/>
    </source>
</evidence>
<feature type="domain" description="PPIase FKBP-type" evidence="7">
    <location>
        <begin position="351"/>
        <end position="434"/>
    </location>
</feature>
<organism evidence="8 9">
    <name type="scientific">Miscanthus lutarioriparius</name>
    <dbReference type="NCBI Taxonomy" id="422564"/>
    <lineage>
        <taxon>Eukaryota</taxon>
        <taxon>Viridiplantae</taxon>
        <taxon>Streptophyta</taxon>
        <taxon>Embryophyta</taxon>
        <taxon>Tracheophyta</taxon>
        <taxon>Spermatophyta</taxon>
        <taxon>Magnoliopsida</taxon>
        <taxon>Liliopsida</taxon>
        <taxon>Poales</taxon>
        <taxon>Poaceae</taxon>
        <taxon>PACMAD clade</taxon>
        <taxon>Panicoideae</taxon>
        <taxon>Andropogonodae</taxon>
        <taxon>Andropogoneae</taxon>
        <taxon>Saccharinae</taxon>
        <taxon>Miscanthus</taxon>
    </lineage>
</organism>
<comment type="caution">
    <text evidence="8">The sequence shown here is derived from an EMBL/GenBank/DDBJ whole genome shotgun (WGS) entry which is preliminary data.</text>
</comment>
<accession>A0A811MIC0</accession>
<dbReference type="GO" id="GO:0003755">
    <property type="term" value="F:peptidyl-prolyl cis-trans isomerase activity"/>
    <property type="evidence" value="ECO:0007669"/>
    <property type="project" value="UniProtKB-KW"/>
</dbReference>
<dbReference type="InterPro" id="IPR001179">
    <property type="entry name" value="PPIase_FKBP_dom"/>
</dbReference>
<protein>
    <recommendedName>
        <fullName evidence="2 5">peptidylprolyl isomerase</fullName>
        <ecNumber evidence="2 5">5.2.1.8</ecNumber>
    </recommendedName>
</protein>
<proteinExistence type="predicted"/>
<evidence type="ECO:0000256" key="1">
    <source>
        <dbReference type="ARBA" id="ARBA00000971"/>
    </source>
</evidence>
<dbReference type="PANTHER" id="PTHR43811:SF19">
    <property type="entry name" value="39 KDA FK506-BINDING NUCLEAR PROTEIN"/>
    <property type="match status" value="1"/>
</dbReference>
<dbReference type="Gene3D" id="2.60.120.340">
    <property type="entry name" value="Nucleoplasmin core domain"/>
    <property type="match status" value="1"/>
</dbReference>
<evidence type="ECO:0000256" key="4">
    <source>
        <dbReference type="ARBA" id="ARBA00023235"/>
    </source>
</evidence>
<feature type="compositionally biased region" description="Polar residues" evidence="6">
    <location>
        <begin position="103"/>
        <end position="113"/>
    </location>
</feature>
<dbReference type="Gene3D" id="3.10.50.40">
    <property type="match status" value="1"/>
</dbReference>
<evidence type="ECO:0000256" key="3">
    <source>
        <dbReference type="ARBA" id="ARBA00023110"/>
    </source>
</evidence>
<evidence type="ECO:0000313" key="9">
    <source>
        <dbReference type="Proteomes" id="UP000604825"/>
    </source>
</evidence>
<dbReference type="InterPro" id="IPR041232">
    <property type="entry name" value="NPL"/>
</dbReference>
<dbReference type="PANTHER" id="PTHR43811">
    <property type="entry name" value="FKBP-TYPE PEPTIDYL-PROLYL CIS-TRANS ISOMERASE FKPA"/>
    <property type="match status" value="1"/>
</dbReference>
<dbReference type="EC" id="5.2.1.8" evidence="2 5"/>